<accession>A0A1M6DIU7</accession>
<evidence type="ECO:0000313" key="2">
    <source>
        <dbReference type="Proteomes" id="UP000184050"/>
    </source>
</evidence>
<reference evidence="1 2" key="1">
    <citation type="submission" date="2016-11" db="EMBL/GenBank/DDBJ databases">
        <authorList>
            <person name="Jaros S."/>
            <person name="Januszkiewicz K."/>
            <person name="Wedrychowicz H."/>
        </authorList>
    </citation>
    <scope>NUCLEOTIDE SEQUENCE [LARGE SCALE GENOMIC DNA]</scope>
    <source>
        <strain evidence="1 2">DSM 27063</strain>
    </source>
</reference>
<sequence>MLAPDKHTNIKYSLIYVSGIVLKTVQNNGIIRYDELLNTTIKQTGNQAKDVFQFALSFLYLNNKILYNQKLDSITTTE</sequence>
<protein>
    <submittedName>
        <fullName evidence="1">Uncharacterized protein</fullName>
    </submittedName>
</protein>
<proteinExistence type="predicted"/>
<evidence type="ECO:0000313" key="1">
    <source>
        <dbReference type="EMBL" id="SHI72938.1"/>
    </source>
</evidence>
<dbReference type="RefSeq" id="WP_073166269.1">
    <property type="nucleotide sequence ID" value="NZ_FQZE01000005.1"/>
</dbReference>
<dbReference type="InterPro" id="IPR046897">
    <property type="entry name" value="ABC-3C_MC6"/>
</dbReference>
<dbReference type="AlphaFoldDB" id="A0A1M6DIU7"/>
<dbReference type="STRING" id="1168035.SAMN05444280_10565"/>
<gene>
    <name evidence="1" type="ORF">SAMN05444280_10565</name>
</gene>
<keyword evidence="2" id="KW-1185">Reference proteome</keyword>
<dbReference type="Pfam" id="PF20293">
    <property type="entry name" value="MC6"/>
    <property type="match status" value="1"/>
</dbReference>
<organism evidence="1 2">
    <name type="scientific">Tangfeifania diversioriginum</name>
    <dbReference type="NCBI Taxonomy" id="1168035"/>
    <lineage>
        <taxon>Bacteria</taxon>
        <taxon>Pseudomonadati</taxon>
        <taxon>Bacteroidota</taxon>
        <taxon>Bacteroidia</taxon>
        <taxon>Marinilabiliales</taxon>
        <taxon>Prolixibacteraceae</taxon>
        <taxon>Tangfeifania</taxon>
    </lineage>
</organism>
<dbReference type="EMBL" id="FQZE01000005">
    <property type="protein sequence ID" value="SHI72938.1"/>
    <property type="molecule type" value="Genomic_DNA"/>
</dbReference>
<dbReference type="Proteomes" id="UP000184050">
    <property type="component" value="Unassembled WGS sequence"/>
</dbReference>
<name>A0A1M6DIU7_9BACT</name>